<dbReference type="Pfam" id="PF13181">
    <property type="entry name" value="TPR_8"/>
    <property type="match status" value="1"/>
</dbReference>
<evidence type="ECO:0000313" key="2">
    <source>
        <dbReference type="EMBL" id="OEJ88553.1"/>
    </source>
</evidence>
<feature type="repeat" description="TPR" evidence="1">
    <location>
        <begin position="196"/>
        <end position="229"/>
    </location>
</feature>
<dbReference type="FunCoup" id="A0A1E5RPD2">
    <property type="interactions" value="11"/>
</dbReference>
<organism evidence="2 3">
    <name type="scientific">Hanseniaspora osmophila</name>
    <dbReference type="NCBI Taxonomy" id="56408"/>
    <lineage>
        <taxon>Eukaryota</taxon>
        <taxon>Fungi</taxon>
        <taxon>Dikarya</taxon>
        <taxon>Ascomycota</taxon>
        <taxon>Saccharomycotina</taxon>
        <taxon>Saccharomycetes</taxon>
        <taxon>Saccharomycodales</taxon>
        <taxon>Saccharomycodaceae</taxon>
        <taxon>Hanseniaspora</taxon>
    </lineage>
</organism>
<name>A0A1E5RPD2_9ASCO</name>
<reference evidence="3" key="1">
    <citation type="journal article" date="2016" name="Genome Announc.">
        <title>Genome sequences of three species of Hanseniaspora isolated from spontaneous wine fermentations.</title>
        <authorList>
            <person name="Sternes P.R."/>
            <person name="Lee D."/>
            <person name="Kutyna D.R."/>
            <person name="Borneman A.R."/>
        </authorList>
    </citation>
    <scope>NUCLEOTIDE SEQUENCE [LARGE SCALE GENOMIC DNA]</scope>
    <source>
        <strain evidence="3">AWRI3579</strain>
    </source>
</reference>
<evidence type="ECO:0000256" key="1">
    <source>
        <dbReference type="PROSITE-ProRule" id="PRU00339"/>
    </source>
</evidence>
<dbReference type="EMBL" id="LPNM01000005">
    <property type="protein sequence ID" value="OEJ88553.1"/>
    <property type="molecule type" value="Genomic_DNA"/>
</dbReference>
<dbReference type="STRING" id="56408.A0A1E5RPD2"/>
<comment type="caution">
    <text evidence="2">The sequence shown here is derived from an EMBL/GenBank/DDBJ whole genome shotgun (WGS) entry which is preliminary data.</text>
</comment>
<dbReference type="SUPFAM" id="SSF81901">
    <property type="entry name" value="HCP-like"/>
    <property type="match status" value="1"/>
</dbReference>
<accession>A0A1E5RPD2</accession>
<dbReference type="InterPro" id="IPR019734">
    <property type="entry name" value="TPR_rpt"/>
</dbReference>
<keyword evidence="3" id="KW-1185">Reference proteome</keyword>
<dbReference type="InParanoid" id="A0A1E5RPD2"/>
<dbReference type="Proteomes" id="UP000095728">
    <property type="component" value="Unassembled WGS sequence"/>
</dbReference>
<dbReference type="OrthoDB" id="1658288at2759"/>
<dbReference type="InterPro" id="IPR011990">
    <property type="entry name" value="TPR-like_helical_dom_sf"/>
</dbReference>
<protein>
    <submittedName>
        <fullName evidence="2">Protein MSS2, mitochondrial</fullName>
    </submittedName>
</protein>
<dbReference type="SUPFAM" id="SSF48452">
    <property type="entry name" value="TPR-like"/>
    <property type="match status" value="1"/>
</dbReference>
<dbReference type="AlphaFoldDB" id="A0A1E5RPD2"/>
<keyword evidence="1" id="KW-0802">TPR repeat</keyword>
<sequence length="369" mass="43070">MMQTYCAVRKYTTEAPKMLTSRPRLKDILPKKSFFNRCLYDLKADNSFTSMYPTVKQIYKNMGPDGSLTKVKYPKWFTSTDLMNFKRCMENYRVQHKRINKNLFELENTLLKIAVDMNDSNAKALSAFYVLTKSTSFQKEIVLQAQKQLQMLYKNENNVLSMKLLGDLAFNGNNFQAAIKFYRKFITFENNTPLAAEVYKSLGEVLFKLARFEEAEECFLQCIRNCKTQESVKAYYYLGQIYTVSDPLKSKQCFEICASEGFVESLSLLGFLEMNYFGDMVKSCEWFKLGKELGDLKCYIGYFDLQWALKDYRECMFTYKSLQDMAKNSENATKALQTFEESRNSKIESVLNINKEYTPATTEDSRWTV</sequence>
<dbReference type="Gene3D" id="1.25.40.10">
    <property type="entry name" value="Tetratricopeptide repeat domain"/>
    <property type="match status" value="1"/>
</dbReference>
<proteinExistence type="predicted"/>
<gene>
    <name evidence="2" type="ORF">AWRI3579_g902</name>
</gene>
<dbReference type="PROSITE" id="PS50005">
    <property type="entry name" value="TPR"/>
    <property type="match status" value="1"/>
</dbReference>
<evidence type="ECO:0000313" key="3">
    <source>
        <dbReference type="Proteomes" id="UP000095728"/>
    </source>
</evidence>
<dbReference type="SMART" id="SM00028">
    <property type="entry name" value="TPR"/>
    <property type="match status" value="2"/>
</dbReference>